<proteinExistence type="predicted"/>
<sequence length="190" mass="20702">MSIIRQYRRDEDGTLQFREAWFEEFDGDALGEFVVNHGTVGHQSKTQQAKDVDAEAGAALMAAFAEQCAEDGFAEIPAGEQHWVIAQYALKSTAGTGRDNYLRDQAVEAITGHLAWRGLGTVESTDFAPGRLNIRILSPEPAKAVSAIKTCIREAKLDYTKLSIAVGAPGDVENLKQKHPMPPTGRFTLA</sequence>
<name>A0ABV4UIH5_9MICC</name>
<evidence type="ECO:0000313" key="2">
    <source>
        <dbReference type="Proteomes" id="UP001575652"/>
    </source>
</evidence>
<dbReference type="Proteomes" id="UP001575652">
    <property type="component" value="Unassembled WGS sequence"/>
</dbReference>
<protein>
    <recommendedName>
        <fullName evidence="3">WGR domain-containing protein</fullName>
    </recommendedName>
</protein>
<accession>A0ABV4UIH5</accession>
<dbReference type="EMBL" id="JBHDLJ010000001">
    <property type="protein sequence ID" value="MFB0833311.1"/>
    <property type="molecule type" value="Genomic_DNA"/>
</dbReference>
<evidence type="ECO:0000313" key="1">
    <source>
        <dbReference type="EMBL" id="MFB0833311.1"/>
    </source>
</evidence>
<comment type="caution">
    <text evidence="1">The sequence shown here is derived from an EMBL/GenBank/DDBJ whole genome shotgun (WGS) entry which is preliminary data.</text>
</comment>
<gene>
    <name evidence="1" type="ORF">ACETWP_01815</name>
</gene>
<dbReference type="RefSeq" id="WP_373970469.1">
    <property type="nucleotide sequence ID" value="NZ_JBHDLJ010000001.1"/>
</dbReference>
<evidence type="ECO:0008006" key="3">
    <source>
        <dbReference type="Google" id="ProtNLM"/>
    </source>
</evidence>
<organism evidence="1 2">
    <name type="scientific">Arthrobacter halodurans</name>
    <dbReference type="NCBI Taxonomy" id="516699"/>
    <lineage>
        <taxon>Bacteria</taxon>
        <taxon>Bacillati</taxon>
        <taxon>Actinomycetota</taxon>
        <taxon>Actinomycetes</taxon>
        <taxon>Micrococcales</taxon>
        <taxon>Micrococcaceae</taxon>
        <taxon>Arthrobacter</taxon>
    </lineage>
</organism>
<reference evidence="1 2" key="1">
    <citation type="submission" date="2024-09" db="EMBL/GenBank/DDBJ databases">
        <authorList>
            <person name="Salinas-Garcia M.A."/>
            <person name="Prieme A."/>
        </authorList>
    </citation>
    <scope>NUCLEOTIDE SEQUENCE [LARGE SCALE GENOMIC DNA]</scope>
    <source>
        <strain evidence="1 2">DSM 21081</strain>
    </source>
</reference>
<keyword evidence="2" id="KW-1185">Reference proteome</keyword>